<sequence length="186" mass="19929">MNRRDATGLLMAIAGGTMAGLPTWLTACKEAATPDQLIFFTPDELQVVEEVADTILPDTPDSPGAKAAGIGPFMDRYVGDCLEVSAQEVLRSGLAILDQRSREAGGRSFLALSPDQRHELLVKLDMEAEEQQPAGGPHYFSLLKGLTLLGYFTSEAGATQALRYVPVPGKYDGSIPYEAGDKAWAL</sequence>
<dbReference type="PROSITE" id="PS51257">
    <property type="entry name" value="PROKAR_LIPOPROTEIN"/>
    <property type="match status" value="1"/>
</dbReference>
<dbReference type="InterPro" id="IPR027056">
    <property type="entry name" value="Gluconate_2DH_su3"/>
</dbReference>
<reference evidence="1 2" key="1">
    <citation type="submission" date="2017-10" db="EMBL/GenBank/DDBJ databases">
        <title>The draft genome sequence of Lewinella nigricans NBRC 102662.</title>
        <authorList>
            <person name="Wang K."/>
        </authorList>
    </citation>
    <scope>NUCLEOTIDE SEQUENCE [LARGE SCALE GENOMIC DNA]</scope>
    <source>
        <strain evidence="1 2">NBRC 102662</strain>
    </source>
</reference>
<accession>A0A2D0NFL8</accession>
<comment type="caution">
    <text evidence="1">The sequence shown here is derived from an EMBL/GenBank/DDBJ whole genome shotgun (WGS) entry which is preliminary data.</text>
</comment>
<dbReference type="Pfam" id="PF13618">
    <property type="entry name" value="Gluconate_2-dh3"/>
    <property type="match status" value="1"/>
</dbReference>
<gene>
    <name evidence="1" type="ORF">CRP01_08280</name>
</gene>
<proteinExistence type="predicted"/>
<dbReference type="RefSeq" id="WP_099149542.1">
    <property type="nucleotide sequence ID" value="NZ_PDUD01000011.1"/>
</dbReference>
<dbReference type="AlphaFoldDB" id="A0A2D0NFL8"/>
<dbReference type="Proteomes" id="UP000223913">
    <property type="component" value="Unassembled WGS sequence"/>
</dbReference>
<dbReference type="OrthoDB" id="6385145at2"/>
<organism evidence="1 2">
    <name type="scientific">Flavilitoribacter nigricans (strain ATCC 23147 / DSM 23189 / NBRC 102662 / NCIMB 1420 / SS-2)</name>
    <name type="common">Lewinella nigricans</name>
    <dbReference type="NCBI Taxonomy" id="1122177"/>
    <lineage>
        <taxon>Bacteria</taxon>
        <taxon>Pseudomonadati</taxon>
        <taxon>Bacteroidota</taxon>
        <taxon>Saprospiria</taxon>
        <taxon>Saprospirales</taxon>
        <taxon>Lewinellaceae</taxon>
        <taxon>Flavilitoribacter</taxon>
    </lineage>
</organism>
<protein>
    <submittedName>
        <fullName evidence="1">Twin-arginine translocation pathway signal protein</fullName>
    </submittedName>
</protein>
<evidence type="ECO:0000313" key="1">
    <source>
        <dbReference type="EMBL" id="PHN07208.1"/>
    </source>
</evidence>
<dbReference type="EMBL" id="PDUD01000011">
    <property type="protein sequence ID" value="PHN07208.1"/>
    <property type="molecule type" value="Genomic_DNA"/>
</dbReference>
<name>A0A2D0NFL8_FLAN2</name>
<keyword evidence="2" id="KW-1185">Reference proteome</keyword>
<evidence type="ECO:0000313" key="2">
    <source>
        <dbReference type="Proteomes" id="UP000223913"/>
    </source>
</evidence>